<comment type="subcellular location">
    <subcellularLocation>
        <location evidence="1">Membrane</location>
        <topology evidence="1">Multi-pass membrane protein</topology>
    </subcellularLocation>
</comment>
<evidence type="ECO:0000256" key="12">
    <source>
        <dbReference type="ARBA" id="ARBA00023303"/>
    </source>
</evidence>
<evidence type="ECO:0000256" key="10">
    <source>
        <dbReference type="ARBA" id="ARBA00023136"/>
    </source>
</evidence>
<keyword evidence="8" id="KW-0142">cGMP-binding</keyword>
<dbReference type="Gene3D" id="1.10.287.630">
    <property type="entry name" value="Helix hairpin bin"/>
    <property type="match status" value="1"/>
</dbReference>
<dbReference type="GO" id="GO:0005886">
    <property type="term" value="C:plasma membrane"/>
    <property type="evidence" value="ECO:0007669"/>
    <property type="project" value="TreeGrafter"/>
</dbReference>
<feature type="transmembrane region" description="Helical" evidence="17">
    <location>
        <begin position="1019"/>
        <end position="1040"/>
    </location>
</feature>
<evidence type="ECO:0000256" key="15">
    <source>
        <dbReference type="ARBA" id="ARBA00036239"/>
    </source>
</evidence>
<evidence type="ECO:0000256" key="6">
    <source>
        <dbReference type="ARBA" id="ARBA00022741"/>
    </source>
</evidence>
<reference evidence="20" key="1">
    <citation type="journal article" date="2016" name="Mol. Biol. Evol.">
        <title>Evolution of Vertebrate Phototransduction: Cascade Activation.</title>
        <authorList>
            <person name="Lamb T.D."/>
            <person name="Patel H."/>
            <person name="Chuah A."/>
            <person name="Natoli R.C."/>
            <person name="Davies W.I."/>
            <person name="Hart N.S."/>
            <person name="Collin S.P."/>
            <person name="Hunt D.M."/>
        </authorList>
    </citation>
    <scope>NUCLEOTIDE SEQUENCE</scope>
</reference>
<keyword evidence="3" id="KW-0140">cGMP</keyword>
<dbReference type="SUPFAM" id="SSF81324">
    <property type="entry name" value="Voltage-gated potassium channels"/>
    <property type="match status" value="1"/>
</dbReference>
<feature type="chain" id="PRO_5008529529" evidence="18">
    <location>
        <begin position="20"/>
        <end position="1440"/>
    </location>
</feature>
<evidence type="ECO:0000256" key="3">
    <source>
        <dbReference type="ARBA" id="ARBA00022535"/>
    </source>
</evidence>
<dbReference type="InterPro" id="IPR050866">
    <property type="entry name" value="CNG_cation_channel"/>
</dbReference>
<dbReference type="SMART" id="SM00100">
    <property type="entry name" value="cNMP"/>
    <property type="match status" value="1"/>
</dbReference>
<dbReference type="Pfam" id="PF00027">
    <property type="entry name" value="cNMP_binding"/>
    <property type="match status" value="1"/>
</dbReference>
<feature type="region of interest" description="Disordered" evidence="16">
    <location>
        <begin position="805"/>
        <end position="845"/>
    </location>
</feature>
<feature type="transmembrane region" description="Helical" evidence="17">
    <location>
        <begin position="884"/>
        <end position="904"/>
    </location>
</feature>
<dbReference type="InterPro" id="IPR018488">
    <property type="entry name" value="cNMP-bd_CS"/>
</dbReference>
<comment type="catalytic activity">
    <reaction evidence="14">
        <text>K(+)(in) = K(+)(out)</text>
        <dbReference type="Rhea" id="RHEA:29463"/>
        <dbReference type="ChEBI" id="CHEBI:29103"/>
    </reaction>
</comment>
<evidence type="ECO:0000256" key="16">
    <source>
        <dbReference type="SAM" id="MobiDB-lite"/>
    </source>
</evidence>
<feature type="region of interest" description="Disordered" evidence="16">
    <location>
        <begin position="57"/>
        <end position="110"/>
    </location>
</feature>
<comment type="catalytic activity">
    <reaction evidence="15">
        <text>Na(+)(in) = Na(+)(out)</text>
        <dbReference type="Rhea" id="RHEA:34963"/>
        <dbReference type="ChEBI" id="CHEBI:29101"/>
    </reaction>
</comment>
<dbReference type="GO" id="GO:0017071">
    <property type="term" value="C:intracellular cyclic nucleotide activated cation channel complex"/>
    <property type="evidence" value="ECO:0007669"/>
    <property type="project" value="TreeGrafter"/>
</dbReference>
<protein>
    <submittedName>
        <fullName evidence="20">cGMP-gated cation channel beta-1</fullName>
    </submittedName>
</protein>
<feature type="transmembrane region" description="Helical" evidence="17">
    <location>
        <begin position="970"/>
        <end position="989"/>
    </location>
</feature>
<keyword evidence="4" id="KW-0716">Sensory transduction</keyword>
<evidence type="ECO:0000256" key="7">
    <source>
        <dbReference type="ARBA" id="ARBA00022989"/>
    </source>
</evidence>
<name>A0A1B1SKG2_NEOKU</name>
<feature type="transmembrane region" description="Helical" evidence="17">
    <location>
        <begin position="916"/>
        <end position="937"/>
    </location>
</feature>
<feature type="region of interest" description="Disordered" evidence="16">
    <location>
        <begin position="480"/>
        <end position="501"/>
    </location>
</feature>
<keyword evidence="11" id="KW-1071">Ligand-gated ion channel</keyword>
<feature type="compositionally biased region" description="Polar residues" evidence="16">
    <location>
        <begin position="705"/>
        <end position="723"/>
    </location>
</feature>
<dbReference type="EMBL" id="KT749730">
    <property type="protein sequence ID" value="ANV21119.1"/>
    <property type="molecule type" value="mRNA"/>
</dbReference>
<proteinExistence type="evidence at transcript level"/>
<evidence type="ECO:0000256" key="14">
    <source>
        <dbReference type="ARBA" id="ARBA00034430"/>
    </source>
</evidence>
<dbReference type="Gene3D" id="1.10.287.70">
    <property type="match status" value="1"/>
</dbReference>
<evidence type="ECO:0000259" key="19">
    <source>
        <dbReference type="PROSITE" id="PS50042"/>
    </source>
</evidence>
<feature type="signal peptide" evidence="18">
    <location>
        <begin position="1"/>
        <end position="19"/>
    </location>
</feature>
<dbReference type="CDD" id="cd00038">
    <property type="entry name" value="CAP_ED"/>
    <property type="match status" value="1"/>
</dbReference>
<evidence type="ECO:0000256" key="5">
    <source>
        <dbReference type="ARBA" id="ARBA00022692"/>
    </source>
</evidence>
<dbReference type="PANTHER" id="PTHR45638:SF16">
    <property type="entry name" value="CYCLIC NUCLEOTIDE-GATED CATION CHANNEL BETA-1"/>
    <property type="match status" value="1"/>
</dbReference>
<dbReference type="GO" id="GO:0001750">
    <property type="term" value="C:photoreceptor outer segment"/>
    <property type="evidence" value="ECO:0007669"/>
    <property type="project" value="TreeGrafter"/>
</dbReference>
<evidence type="ECO:0000256" key="8">
    <source>
        <dbReference type="ARBA" id="ARBA00022992"/>
    </source>
</evidence>
<feature type="compositionally biased region" description="Basic and acidic residues" evidence="16">
    <location>
        <begin position="81"/>
        <end position="90"/>
    </location>
</feature>
<dbReference type="Pfam" id="PF00520">
    <property type="entry name" value="Ion_trans"/>
    <property type="match status" value="1"/>
</dbReference>
<dbReference type="InterPro" id="IPR018490">
    <property type="entry name" value="cNMP-bd_dom_sf"/>
</dbReference>
<dbReference type="InterPro" id="IPR014710">
    <property type="entry name" value="RmlC-like_jellyroll"/>
</dbReference>
<keyword evidence="10 17" id="KW-0472">Membrane</keyword>
<keyword evidence="18" id="KW-0732">Signal</keyword>
<feature type="compositionally biased region" description="Basic and acidic residues" evidence="16">
    <location>
        <begin position="296"/>
        <end position="330"/>
    </location>
</feature>
<dbReference type="GO" id="GO:0001895">
    <property type="term" value="P:retina homeostasis"/>
    <property type="evidence" value="ECO:0007669"/>
    <property type="project" value="TreeGrafter"/>
</dbReference>
<dbReference type="PANTHER" id="PTHR45638">
    <property type="entry name" value="CYCLIC NUCLEOTIDE-GATED CATION CHANNEL SUBUNIT A"/>
    <property type="match status" value="1"/>
</dbReference>
<dbReference type="InterPro" id="IPR005821">
    <property type="entry name" value="Ion_trans_dom"/>
</dbReference>
<feature type="compositionally biased region" description="Basic and acidic residues" evidence="16">
    <location>
        <begin position="136"/>
        <end position="149"/>
    </location>
</feature>
<accession>A0A1B1SKG2</accession>
<dbReference type="GO" id="GO:0005222">
    <property type="term" value="F:intracellularly cAMP-activated cation channel activity"/>
    <property type="evidence" value="ECO:0007669"/>
    <property type="project" value="TreeGrafter"/>
</dbReference>
<evidence type="ECO:0000256" key="11">
    <source>
        <dbReference type="ARBA" id="ARBA00023286"/>
    </source>
</evidence>
<feature type="compositionally biased region" description="Basic and acidic residues" evidence="16">
    <location>
        <begin position="664"/>
        <end position="681"/>
    </location>
</feature>
<feature type="region of interest" description="Disordered" evidence="16">
    <location>
        <begin position="1370"/>
        <end position="1401"/>
    </location>
</feature>
<dbReference type="GO" id="GO:0030553">
    <property type="term" value="F:cGMP binding"/>
    <property type="evidence" value="ECO:0007669"/>
    <property type="project" value="UniProtKB-KW"/>
</dbReference>
<evidence type="ECO:0000256" key="1">
    <source>
        <dbReference type="ARBA" id="ARBA00004141"/>
    </source>
</evidence>
<keyword evidence="2" id="KW-0813">Transport</keyword>
<evidence type="ECO:0000256" key="17">
    <source>
        <dbReference type="SAM" id="Phobius"/>
    </source>
</evidence>
<dbReference type="PROSITE" id="PS50042">
    <property type="entry name" value="CNMP_BINDING_3"/>
    <property type="match status" value="1"/>
</dbReference>
<keyword evidence="6" id="KW-0547">Nucleotide-binding</keyword>
<keyword evidence="7 17" id="KW-1133">Transmembrane helix</keyword>
<dbReference type="SUPFAM" id="SSF51206">
    <property type="entry name" value="cAMP-binding domain-like"/>
    <property type="match status" value="1"/>
</dbReference>
<keyword evidence="13" id="KW-0844">Vision</keyword>
<feature type="transmembrane region" description="Helical" evidence="17">
    <location>
        <begin position="1086"/>
        <end position="1104"/>
    </location>
</feature>
<evidence type="ECO:0000256" key="2">
    <source>
        <dbReference type="ARBA" id="ARBA00022448"/>
    </source>
</evidence>
<feature type="compositionally biased region" description="Basic and acidic residues" evidence="16">
    <location>
        <begin position="62"/>
        <end position="72"/>
    </location>
</feature>
<sequence length="1440" mass="159320">MTLIFLADCLLNLPIDLQCLRVVVHTHHTGTFGNGTCSLTLPERRMFTWIAKVAPQPPQPVRHLETSPEAKGDSTPAEEQETVKAEKSKNEASGCCDAGTQGEADQTADASSGGGVLVWIVQQMNRFNLPKAVLDSEKNAGNQEKEPSKESTTPSPAPEPAPPPAPEPAPSLAPEPAPPPAPEPAPSLAPEPAPPPAPEPAPSLAPEPAPPPAPEPAPSPAPEPALVPEKAPAPNIQLSGQPSVGGAPSDQHQQDKDRRGGVLSWFVQGLKGVLPQPEEKRKPTEAAEVSPAPQLIKEEPVNPQKEEPAVDTRPEPEIKPQQEAEVKEEVVATEAPEEPINHQAECSTSSAPTGTIIETLHSSASGNSLFEWLKQSLEKVIPQPTGIAMPASTKVETESITENKVPVEEKDPEVKVAEITEEVSKAVTIIEVAPAEPIPDPVVKEAMPEGTAKTSEDDKSVFSWLVQGLGKVVPQPVTRSQLPKEDVETTAACSAEEAPSEMVLEDVDSDWDEEAQCHDAEAQTSECETLEQLTKQVIRIEVTPVGSSQLWNITEEPEPETDPMLPCEEIESNEDVQLTGPVLIHEEVSCCEDIPATDSGQEKECEEIDQNEDPPVIDTTEEEASSEDQPPVLDQNSVCPEGTEQIVQPYYDEVVEYQLIEAAEASHQHEEEEVLKTKLEQEDPPNASWPSVKIEDVDSEGDSLKSGQNKLPPIESSSSTSKGGTLAVPSIHRTARRNKPSSHEASAGEPTQELHGEAWQSQTSLQVDDSFRSQQGSTSSITSAIVNERLQELVKLFKERTEQVKEKLIDPDASEDEGSPTASPSKAAPAAPAPPPEEKKEDEEKEEEHYCEMMCCRFKTRPWFRRIKSVGLPSSVDPFSNPLYVLWLSIVVLAWNWNVWLIPVRCTFPYQTPDNIHLWLLMDYFCDLIYLTDMIIFQSRLQFVKGGDIITARKLMRENYLKTQKFKMDLVSLLPLDILYLKLGFRVLLRVPRLLKYMTFLEFNDRLEAIMSKAYIYRVIRTTIYLLYSLHINSCLYYWASDYEGIGSTKWVYDGEGNSYMRCYYWAVKTLITIGGLPDPETVFEIFFQLVNYFMGVLIFSIMIGQMRDVVGAATAGQTYYRTCMDNTVRYMNLYKIPRGVQNRVRKWYEFTWESQGMLDETELLVQLPDKMRLDIAIDVNYSIVSKVALFQGCDRQMVYDMLKRLKSVVYLPGDYVCKKGEIGREMYIIKAGEVQVVGGPDDKTVFVTLRAGSVFGEISLLSVGGGNRRTANVVAHGFANLFILDKKDLNDILIHYPDSQKLLRKKAKKLLSKDGGKAVKPAPKGFQHIIPPRPETPKLFLAALSVAGKYGIKGTFSLIKKKLMESASLQPIPQPPPSPVHRRSPVSVKKLEDVDDDDDEVISETVDSSVMIKMSPSHDGLKEQILSVEVPDVEEKSEK</sequence>
<keyword evidence="9" id="KW-0406">Ion transport</keyword>
<keyword evidence="5 17" id="KW-0812">Transmembrane</keyword>
<dbReference type="PROSITE" id="PS00889">
    <property type="entry name" value="CNMP_BINDING_2"/>
    <property type="match status" value="1"/>
</dbReference>
<feature type="region of interest" description="Disordered" evidence="16">
    <location>
        <begin position="136"/>
        <end position="350"/>
    </location>
</feature>
<feature type="compositionally biased region" description="Polar residues" evidence="16">
    <location>
        <begin position="759"/>
        <end position="779"/>
    </location>
</feature>
<feature type="region of interest" description="Disordered" evidence="16">
    <location>
        <begin position="662"/>
        <end position="779"/>
    </location>
</feature>
<evidence type="ECO:0000313" key="20">
    <source>
        <dbReference type="EMBL" id="ANV21119.1"/>
    </source>
</evidence>
<dbReference type="Gene3D" id="2.60.120.10">
    <property type="entry name" value="Jelly Rolls"/>
    <property type="match status" value="1"/>
</dbReference>
<dbReference type="InterPro" id="IPR000595">
    <property type="entry name" value="cNMP-bd_dom"/>
</dbReference>
<feature type="compositionally biased region" description="Pro residues" evidence="16">
    <location>
        <begin position="155"/>
        <end position="225"/>
    </location>
</feature>
<dbReference type="GO" id="GO:0005223">
    <property type="term" value="F:intracellularly cGMP-activated cation channel activity"/>
    <property type="evidence" value="ECO:0007669"/>
    <property type="project" value="TreeGrafter"/>
</dbReference>
<evidence type="ECO:0000256" key="13">
    <source>
        <dbReference type="ARBA" id="ARBA00023305"/>
    </source>
</evidence>
<dbReference type="GO" id="GO:0044877">
    <property type="term" value="F:protein-containing complex binding"/>
    <property type="evidence" value="ECO:0007669"/>
    <property type="project" value="TreeGrafter"/>
</dbReference>
<feature type="domain" description="Cyclic nucleotide-binding" evidence="19">
    <location>
        <begin position="1190"/>
        <end position="1294"/>
    </location>
</feature>
<dbReference type="PROSITE" id="PS00888">
    <property type="entry name" value="CNMP_BINDING_1"/>
    <property type="match status" value="1"/>
</dbReference>
<dbReference type="FunFam" id="1.10.287.630:FF:000001">
    <property type="entry name" value="Cyclic nucleotide-gated channel alpha 3"/>
    <property type="match status" value="1"/>
</dbReference>
<evidence type="ECO:0000256" key="18">
    <source>
        <dbReference type="SAM" id="SignalP"/>
    </source>
</evidence>
<keyword evidence="12" id="KW-0407">Ion channel</keyword>
<evidence type="ECO:0000256" key="9">
    <source>
        <dbReference type="ARBA" id="ARBA00023065"/>
    </source>
</evidence>
<organism evidence="20">
    <name type="scientific">Neotrygon kuhlii</name>
    <name type="common">Blue-spotted stingray</name>
    <name type="synonym">Dasyatis kuhlii</name>
    <dbReference type="NCBI Taxonomy" id="651721"/>
    <lineage>
        <taxon>Eukaryota</taxon>
        <taxon>Metazoa</taxon>
        <taxon>Chordata</taxon>
        <taxon>Craniata</taxon>
        <taxon>Vertebrata</taxon>
        <taxon>Chondrichthyes</taxon>
        <taxon>Elasmobranchii</taxon>
        <taxon>Batoidea</taxon>
        <taxon>Myliobatiformes</taxon>
        <taxon>Dasyatidae</taxon>
        <taxon>Neotrygon</taxon>
    </lineage>
</organism>
<evidence type="ECO:0000256" key="4">
    <source>
        <dbReference type="ARBA" id="ARBA00022606"/>
    </source>
</evidence>
<dbReference type="GO" id="GO:0007601">
    <property type="term" value="P:visual perception"/>
    <property type="evidence" value="ECO:0007669"/>
    <property type="project" value="UniProtKB-KW"/>
</dbReference>
<dbReference type="FunFam" id="1.10.287.70:FF:000072">
    <property type="entry name" value="Cyclic nucleotide gated channel beta 3"/>
    <property type="match status" value="1"/>
</dbReference>
<feature type="region of interest" description="Disordered" evidence="16">
    <location>
        <begin position="593"/>
        <end position="645"/>
    </location>
</feature>
<dbReference type="FunFam" id="2.60.120.10:FF:000020">
    <property type="entry name" value="Cyclic nucleotide-gated channel beta 3"/>
    <property type="match status" value="1"/>
</dbReference>